<feature type="compositionally biased region" description="Basic and acidic residues" evidence="1">
    <location>
        <begin position="1"/>
        <end position="13"/>
    </location>
</feature>
<dbReference type="AlphaFoldDB" id="A0A5C2RLU3"/>
<feature type="region of interest" description="Disordered" evidence="1">
    <location>
        <begin position="1"/>
        <end position="34"/>
    </location>
</feature>
<name>A0A5C2RLU3_9APHY</name>
<proteinExistence type="predicted"/>
<dbReference type="EMBL" id="ML122379">
    <property type="protein sequence ID" value="RPD52274.1"/>
    <property type="molecule type" value="Genomic_DNA"/>
</dbReference>
<reference evidence="2" key="1">
    <citation type="journal article" date="2018" name="Genome Biol. Evol.">
        <title>Genomics and development of Lentinus tigrinus, a white-rot wood-decaying mushroom with dimorphic fruiting bodies.</title>
        <authorList>
            <person name="Wu B."/>
            <person name="Xu Z."/>
            <person name="Knudson A."/>
            <person name="Carlson A."/>
            <person name="Chen N."/>
            <person name="Kovaka S."/>
            <person name="LaButti K."/>
            <person name="Lipzen A."/>
            <person name="Pennachio C."/>
            <person name="Riley R."/>
            <person name="Schakwitz W."/>
            <person name="Umezawa K."/>
            <person name="Ohm R.A."/>
            <person name="Grigoriev I.V."/>
            <person name="Nagy L.G."/>
            <person name="Gibbons J."/>
            <person name="Hibbett D."/>
        </authorList>
    </citation>
    <scope>NUCLEOTIDE SEQUENCE [LARGE SCALE GENOMIC DNA]</scope>
    <source>
        <strain evidence="2">ALCF2SS1-6</strain>
    </source>
</reference>
<dbReference type="Proteomes" id="UP000313359">
    <property type="component" value="Unassembled WGS sequence"/>
</dbReference>
<protein>
    <submittedName>
        <fullName evidence="2">Uncharacterized protein</fullName>
    </submittedName>
</protein>
<organism evidence="2 3">
    <name type="scientific">Lentinus tigrinus ALCF2SS1-6</name>
    <dbReference type="NCBI Taxonomy" id="1328759"/>
    <lineage>
        <taxon>Eukaryota</taxon>
        <taxon>Fungi</taxon>
        <taxon>Dikarya</taxon>
        <taxon>Basidiomycota</taxon>
        <taxon>Agaricomycotina</taxon>
        <taxon>Agaricomycetes</taxon>
        <taxon>Polyporales</taxon>
        <taxon>Polyporaceae</taxon>
        <taxon>Lentinus</taxon>
    </lineage>
</organism>
<gene>
    <name evidence="2" type="ORF">L227DRAFT_582143</name>
</gene>
<keyword evidence="3" id="KW-1185">Reference proteome</keyword>
<evidence type="ECO:0000256" key="1">
    <source>
        <dbReference type="SAM" id="MobiDB-lite"/>
    </source>
</evidence>
<accession>A0A5C2RLU3</accession>
<feature type="compositionally biased region" description="Basic and acidic residues" evidence="1">
    <location>
        <begin position="23"/>
        <end position="33"/>
    </location>
</feature>
<sequence>MRRDKKSHSGGEKLRKRQNTRAHQREVTREPSEPRVLVSALAEHAVLDSRALTLSPLVHGCASAFVSTRLTVPRSRLSLAPGFEDFMRRTLGAASPTRLHAVKRDLQPALKTSRDQLGETGAACARRAMDVRSGLGHGGKHILTSYHPHPGVAQPARSWLRVSSANRLIQ</sequence>
<evidence type="ECO:0000313" key="2">
    <source>
        <dbReference type="EMBL" id="RPD52274.1"/>
    </source>
</evidence>
<evidence type="ECO:0000313" key="3">
    <source>
        <dbReference type="Proteomes" id="UP000313359"/>
    </source>
</evidence>